<dbReference type="Pfam" id="PF24238">
    <property type="entry name" value="CDGP"/>
    <property type="match status" value="1"/>
</dbReference>
<dbReference type="EMBL" id="CP062008">
    <property type="protein sequence ID" value="QPG69965.1"/>
    <property type="molecule type" value="Genomic_DNA"/>
</dbReference>
<dbReference type="AlphaFoldDB" id="A0A8H2J9Y0"/>
<reference evidence="3 5" key="2">
    <citation type="journal article" date="2019" name="BMC Evol. Biol.">
        <title>Comparative genomics of Mycobacterium mucogenicum and Mycobacterium neoaurum clade members emphasizing tRNA and non-coding RNA.</title>
        <authorList>
            <person name="Behra P.R.K."/>
            <person name="Pettersson B.M.F."/>
            <person name="Das S."/>
            <person name="Dasgupta S."/>
            <person name="Kirsebom L.A."/>
        </authorList>
    </citation>
    <scope>NUCLEOTIDE SEQUENCE [LARGE SCALE GENOMIC DNA]</scope>
    <source>
        <strain evidence="3 5">DSM 44124</strain>
    </source>
</reference>
<feature type="domain" description="CDGP" evidence="2">
    <location>
        <begin position="30"/>
        <end position="100"/>
    </location>
</feature>
<reference evidence="3 5" key="3">
    <citation type="journal article" date="2019" name="Sci. Rep.">
        <title>Insight into the biology of Mycobacterium mucogenicum and Mycobacterium neoaurum clade members.</title>
        <authorList>
            <person name="Behra P.R.K."/>
            <person name="Pettersson B.M.F."/>
            <person name="Ramesh M."/>
            <person name="Dasgupta S."/>
            <person name="Kirsebom L.A."/>
        </authorList>
    </citation>
    <scope>NUCLEOTIDE SEQUENCE [LARGE SCALE GENOMIC DNA]</scope>
    <source>
        <strain evidence="3 5">DSM 44124</strain>
    </source>
</reference>
<feature type="chain" id="PRO_5044690179" description="CDGP domain-containing protein" evidence="1">
    <location>
        <begin position="25"/>
        <end position="102"/>
    </location>
</feature>
<dbReference type="InterPro" id="IPR056271">
    <property type="entry name" value="CDGP_dom"/>
</dbReference>
<keyword evidence="1" id="KW-0732">Signal</keyword>
<evidence type="ECO:0000313" key="3">
    <source>
        <dbReference type="EMBL" id="QPG69965.1"/>
    </source>
</evidence>
<organism evidence="4">
    <name type="scientific">Mycolicibacterium mucogenicum DSM 44124</name>
    <dbReference type="NCBI Taxonomy" id="1226753"/>
    <lineage>
        <taxon>Bacteria</taxon>
        <taxon>Bacillati</taxon>
        <taxon>Actinomycetota</taxon>
        <taxon>Actinomycetes</taxon>
        <taxon>Mycobacteriales</taxon>
        <taxon>Mycobacteriaceae</taxon>
        <taxon>Mycolicibacterium</taxon>
    </lineage>
</organism>
<evidence type="ECO:0000313" key="4">
    <source>
        <dbReference type="EMBL" id="TLH51416.1"/>
    </source>
</evidence>
<proteinExistence type="predicted"/>
<dbReference type="PROSITE" id="PS51257">
    <property type="entry name" value="PROKAR_LIPOPROTEIN"/>
    <property type="match status" value="1"/>
</dbReference>
<dbReference type="EMBL" id="POTL01000001">
    <property type="protein sequence ID" value="TLH51416.1"/>
    <property type="molecule type" value="Genomic_DNA"/>
</dbReference>
<dbReference type="KEGG" id="mmuc:C1S78_002745"/>
<evidence type="ECO:0000259" key="2">
    <source>
        <dbReference type="Pfam" id="PF24238"/>
    </source>
</evidence>
<dbReference type="Proteomes" id="UP000309231">
    <property type="component" value="Chromosome"/>
</dbReference>
<evidence type="ECO:0000256" key="1">
    <source>
        <dbReference type="SAM" id="SignalP"/>
    </source>
</evidence>
<evidence type="ECO:0000313" key="5">
    <source>
        <dbReference type="Proteomes" id="UP000309231"/>
    </source>
</evidence>
<accession>A0A8H2J9Y0</accession>
<keyword evidence="5" id="KW-1185">Reference proteome</keyword>
<reference evidence="4" key="1">
    <citation type="submission" date="2018-01" db="EMBL/GenBank/DDBJ databases">
        <title>Comparative genomics of Mycobacterium mucogenicum and Mycobacterium neoaurum clade members emphasizing tRNA and non-coding RNA.</title>
        <authorList>
            <person name="Behra P.R.K."/>
            <person name="Pettersson B.M.F."/>
            <person name="Das S."/>
            <person name="Dasgupta S."/>
            <person name="Kirsebom L.A."/>
        </authorList>
    </citation>
    <scope>NUCLEOTIDE SEQUENCE</scope>
    <source>
        <strain evidence="4">DSM 44124</strain>
    </source>
</reference>
<feature type="signal peptide" evidence="1">
    <location>
        <begin position="1"/>
        <end position="24"/>
    </location>
</feature>
<protein>
    <recommendedName>
        <fullName evidence="2">CDGP domain-containing protein</fullName>
    </recommendedName>
</protein>
<sequence length="102" mass="10877">MLRTMMRVGAAAMMLLSTIGVITAAPASAGCETNFLGAQYCDGPPRPDGTWDRCVSVAATPFYGQYGQIAGINPAYGKCWPVNPAEPWPATPIGQPQYHIYP</sequence>
<name>A0A8H2J9Y0_MYCMU</name>
<gene>
    <name evidence="3" type="ORF">C1S78_002745</name>
    <name evidence="4" type="ORF">C1S78_02750</name>
</gene>